<dbReference type="InterPro" id="IPR036412">
    <property type="entry name" value="HAD-like_sf"/>
</dbReference>
<dbReference type="Gene3D" id="3.40.50.1000">
    <property type="entry name" value="HAD superfamily/HAD-like"/>
    <property type="match status" value="1"/>
</dbReference>
<dbReference type="InterPro" id="IPR051540">
    <property type="entry name" value="S-2-haloacid_dehalogenase"/>
</dbReference>
<gene>
    <name evidence="3" type="ORF">E3T53_13020</name>
</gene>
<dbReference type="InterPro" id="IPR023198">
    <property type="entry name" value="PGP-like_dom2"/>
</dbReference>
<dbReference type="OrthoDB" id="3774052at2"/>
<name>A0A4Y8KRQ4_9MICO</name>
<protein>
    <submittedName>
        <fullName evidence="3">Haloacid dehalogenase type II</fullName>
    </submittedName>
</protein>
<dbReference type="CDD" id="cd02588">
    <property type="entry name" value="HAD_L2-DEX"/>
    <property type="match status" value="1"/>
</dbReference>
<sequence>MRPLSGRLEGTGTFSKGEPMTTVPPVIVFDVNETLSDMSPLAQRFRDIGAPVGLAALWFATLLRDGFALTASGDHASFSVIGADALRRLLADVKLDRSADAAVDHVMTGLTSLGVHPDVPAGIRALSAAGLRLTTLSNGSARIADALLSAAGIRNEFEALLSVDDAPAWKPARASYDYAAAALGTDPAGMLLVAVHPWDIHGAARAGLRTAWVNRTGERYPGYFEAPEFTVAALTELPAALATA</sequence>
<evidence type="ECO:0000256" key="1">
    <source>
        <dbReference type="ARBA" id="ARBA00008106"/>
    </source>
</evidence>
<comment type="caution">
    <text evidence="3">The sequence shown here is derived from an EMBL/GenBank/DDBJ whole genome shotgun (WGS) entry which is preliminary data.</text>
</comment>
<comment type="similarity">
    <text evidence="1">Belongs to the HAD-like hydrolase superfamily. S-2-haloalkanoic acid dehalogenase family.</text>
</comment>
<dbReference type="EMBL" id="SOHQ01000034">
    <property type="protein sequence ID" value="TFD76801.1"/>
    <property type="molecule type" value="Genomic_DNA"/>
</dbReference>
<evidence type="ECO:0000256" key="2">
    <source>
        <dbReference type="ARBA" id="ARBA00022801"/>
    </source>
</evidence>
<dbReference type="PRINTS" id="PR00413">
    <property type="entry name" value="HADHALOGNASE"/>
</dbReference>
<evidence type="ECO:0000313" key="3">
    <source>
        <dbReference type="EMBL" id="TFD76801.1"/>
    </source>
</evidence>
<dbReference type="Proteomes" id="UP000298218">
    <property type="component" value="Unassembled WGS sequence"/>
</dbReference>
<dbReference type="GO" id="GO:0019120">
    <property type="term" value="F:hydrolase activity, acting on acid halide bonds, in C-halide compounds"/>
    <property type="evidence" value="ECO:0007669"/>
    <property type="project" value="InterPro"/>
</dbReference>
<dbReference type="Gene3D" id="1.10.150.240">
    <property type="entry name" value="Putative phosphatase, domain 2"/>
    <property type="match status" value="1"/>
</dbReference>
<proteinExistence type="inferred from homology"/>
<dbReference type="AlphaFoldDB" id="A0A4Y8KRQ4"/>
<dbReference type="PANTHER" id="PTHR43316:SF3">
    <property type="entry name" value="HALOACID DEHALOGENASE, TYPE II (AFU_ORTHOLOGUE AFUA_2G07750)-RELATED"/>
    <property type="match status" value="1"/>
</dbReference>
<dbReference type="InterPro" id="IPR006439">
    <property type="entry name" value="HAD-SF_hydro_IA"/>
</dbReference>
<dbReference type="InterPro" id="IPR006328">
    <property type="entry name" value="2-HAD"/>
</dbReference>
<dbReference type="InterPro" id="IPR023214">
    <property type="entry name" value="HAD_sf"/>
</dbReference>
<reference evidence="3 4" key="1">
    <citation type="submission" date="2019-03" db="EMBL/GenBank/DDBJ databases">
        <title>Genomics of glacier-inhabiting Cryobacterium strains.</title>
        <authorList>
            <person name="Liu Q."/>
            <person name="Xin Y.-H."/>
        </authorList>
    </citation>
    <scope>NUCLEOTIDE SEQUENCE [LARGE SCALE GENOMIC DNA]</scope>
    <source>
        <strain evidence="3 4">CGMCC 1.4292</strain>
    </source>
</reference>
<keyword evidence="4" id="KW-1185">Reference proteome</keyword>
<organism evidence="3 4">
    <name type="scientific">Cryobacterium psychrophilum</name>
    <dbReference type="NCBI Taxonomy" id="41988"/>
    <lineage>
        <taxon>Bacteria</taxon>
        <taxon>Bacillati</taxon>
        <taxon>Actinomycetota</taxon>
        <taxon>Actinomycetes</taxon>
        <taxon>Micrococcales</taxon>
        <taxon>Microbacteriaceae</taxon>
        <taxon>Cryobacterium</taxon>
    </lineage>
</organism>
<dbReference type="Pfam" id="PF00702">
    <property type="entry name" value="Hydrolase"/>
    <property type="match status" value="1"/>
</dbReference>
<evidence type="ECO:0000313" key="4">
    <source>
        <dbReference type="Proteomes" id="UP000298218"/>
    </source>
</evidence>
<dbReference type="PANTHER" id="PTHR43316">
    <property type="entry name" value="HYDROLASE, HALOACID DELAHOGENASE-RELATED"/>
    <property type="match status" value="1"/>
</dbReference>
<accession>A0A4Y8KRQ4</accession>
<dbReference type="NCBIfam" id="TIGR01428">
    <property type="entry name" value="HAD_type_II"/>
    <property type="match status" value="1"/>
</dbReference>
<dbReference type="SUPFAM" id="SSF56784">
    <property type="entry name" value="HAD-like"/>
    <property type="match status" value="1"/>
</dbReference>
<keyword evidence="2" id="KW-0378">Hydrolase</keyword>
<dbReference type="SFLD" id="SFLDS00003">
    <property type="entry name" value="Haloacid_Dehalogenase"/>
    <property type="match status" value="1"/>
</dbReference>
<dbReference type="SFLD" id="SFLDG01129">
    <property type="entry name" value="C1.5:_HAD__Beta-PGM__Phosphata"/>
    <property type="match status" value="1"/>
</dbReference>